<sequence length="67" mass="7677">MDKEMRKIAKALERQGFDVRVTKRGHISVSKNGRFVVVFAGTPSDWRSMRNALAAARRAGFTWPEKR</sequence>
<proteinExistence type="predicted"/>
<evidence type="ECO:0000313" key="1">
    <source>
        <dbReference type="EMBL" id="QNN51141.1"/>
    </source>
</evidence>
<gene>
    <name evidence="1" type="ORF">H9L10_03460</name>
</gene>
<organism evidence="1 2">
    <name type="scientific">Phycicoccus endophyticus</name>
    <dbReference type="NCBI Taxonomy" id="1690220"/>
    <lineage>
        <taxon>Bacteria</taxon>
        <taxon>Bacillati</taxon>
        <taxon>Actinomycetota</taxon>
        <taxon>Actinomycetes</taxon>
        <taxon>Micrococcales</taxon>
        <taxon>Intrasporangiaceae</taxon>
        <taxon>Phycicoccus</taxon>
    </lineage>
</organism>
<dbReference type="EMBL" id="CP060712">
    <property type="protein sequence ID" value="QNN51141.1"/>
    <property type="molecule type" value="Genomic_DNA"/>
</dbReference>
<accession>A0A7G9R6B6</accession>
<protein>
    <recommendedName>
        <fullName evidence="3">Type II toxin-antitoxin system HicA family toxin</fullName>
    </recommendedName>
</protein>
<dbReference type="AlphaFoldDB" id="A0A7G9R6B6"/>
<dbReference type="KEGG" id="pei:H9L10_03460"/>
<name>A0A7G9R6B6_9MICO</name>
<reference evidence="1 2" key="1">
    <citation type="submission" date="2020-08" db="EMBL/GenBank/DDBJ databases">
        <title>Genome sequence of Phycicoccus endophyticus JCM 31784T.</title>
        <authorList>
            <person name="Hyun D.-W."/>
            <person name="Bae J.-W."/>
        </authorList>
    </citation>
    <scope>NUCLEOTIDE SEQUENCE [LARGE SCALE GENOMIC DNA]</scope>
    <source>
        <strain evidence="1 2">JCM 31784</strain>
    </source>
</reference>
<evidence type="ECO:0000313" key="2">
    <source>
        <dbReference type="Proteomes" id="UP000515976"/>
    </source>
</evidence>
<evidence type="ECO:0008006" key="3">
    <source>
        <dbReference type="Google" id="ProtNLM"/>
    </source>
</evidence>
<dbReference type="RefSeq" id="WP_166102009.1">
    <property type="nucleotide sequence ID" value="NZ_CP060712.1"/>
</dbReference>
<dbReference type="Proteomes" id="UP000515976">
    <property type="component" value="Chromosome"/>
</dbReference>
<keyword evidence="2" id="KW-1185">Reference proteome</keyword>